<gene>
    <name evidence="2" type="ORF">HA050_02400</name>
</gene>
<proteinExistence type="predicted"/>
<dbReference type="SMART" id="SM00318">
    <property type="entry name" value="SNc"/>
    <property type="match status" value="1"/>
</dbReference>
<sequence length="167" mass="19080">MWRGCLLILLLSACRAEQAPVALLSGMVIKVSDGDSLLIRDDQNQEHQLRLAYIDAPEYSQPFGSEARRNLDRLVYRKQVLAKVVDTDRYQRSVVVLQLGNTDINSEQIKAGLAWHYQHFARGKQSSADFERYQSLEQQARQARAGLWQESAPVPPWDYRKAHRGGN</sequence>
<organism evidence="2 3">
    <name type="scientific">Iodobacter violaceini</name>
    <dbReference type="NCBI Taxonomy" id="3044271"/>
    <lineage>
        <taxon>Bacteria</taxon>
        <taxon>Pseudomonadati</taxon>
        <taxon>Pseudomonadota</taxon>
        <taxon>Betaproteobacteria</taxon>
        <taxon>Neisseriales</taxon>
        <taxon>Chitinibacteraceae</taxon>
        <taxon>Iodobacter</taxon>
    </lineage>
</organism>
<keyword evidence="3" id="KW-1185">Reference proteome</keyword>
<dbReference type="InterPro" id="IPR016071">
    <property type="entry name" value="Staphylococal_nuclease_OB-fold"/>
</dbReference>
<accession>A0ABX0KRM6</accession>
<dbReference type="RefSeq" id="WP_166821538.1">
    <property type="nucleotide sequence ID" value="NZ_JAAOLX010000001.1"/>
</dbReference>
<dbReference type="PANTHER" id="PTHR12302">
    <property type="entry name" value="EBNA2 BINDING PROTEIN P100"/>
    <property type="match status" value="1"/>
</dbReference>
<evidence type="ECO:0000313" key="3">
    <source>
        <dbReference type="Proteomes" id="UP000712570"/>
    </source>
</evidence>
<dbReference type="PROSITE" id="PS50830">
    <property type="entry name" value="TNASE_3"/>
    <property type="match status" value="1"/>
</dbReference>
<name>A0ABX0KRM6_9NEIS</name>
<comment type="caution">
    <text evidence="2">The sequence shown here is derived from an EMBL/GenBank/DDBJ whole genome shotgun (WGS) entry which is preliminary data.</text>
</comment>
<protein>
    <submittedName>
        <fullName evidence="2">Nuclease</fullName>
    </submittedName>
</protein>
<dbReference type="InterPro" id="IPR035437">
    <property type="entry name" value="SNase_OB-fold_sf"/>
</dbReference>
<evidence type="ECO:0000313" key="2">
    <source>
        <dbReference type="EMBL" id="NHQ84960.1"/>
    </source>
</evidence>
<feature type="domain" description="TNase-like" evidence="1">
    <location>
        <begin position="22"/>
        <end position="150"/>
    </location>
</feature>
<reference evidence="2 3" key="1">
    <citation type="submission" date="2020-03" db="EMBL/GenBank/DDBJ databases">
        <title>Draft genome sequence of environmentally isolated violet-colored cultures.</title>
        <authorList>
            <person name="Wilson H.S."/>
        </authorList>
    </citation>
    <scope>NUCLEOTIDE SEQUENCE [LARGE SCALE GENOMIC DNA]</scope>
    <source>
        <strain evidence="2 3">HSC-16F04</strain>
    </source>
</reference>
<dbReference type="EMBL" id="JAAOLX010000001">
    <property type="protein sequence ID" value="NHQ84960.1"/>
    <property type="molecule type" value="Genomic_DNA"/>
</dbReference>
<dbReference type="Proteomes" id="UP000712570">
    <property type="component" value="Unassembled WGS sequence"/>
</dbReference>
<dbReference type="SUPFAM" id="SSF50199">
    <property type="entry name" value="Staphylococcal nuclease"/>
    <property type="match status" value="1"/>
</dbReference>
<dbReference type="Pfam" id="PF00565">
    <property type="entry name" value="SNase"/>
    <property type="match status" value="1"/>
</dbReference>
<evidence type="ECO:0000259" key="1">
    <source>
        <dbReference type="PROSITE" id="PS50830"/>
    </source>
</evidence>
<dbReference type="Gene3D" id="2.40.50.90">
    <property type="match status" value="1"/>
</dbReference>
<dbReference type="PANTHER" id="PTHR12302:SF26">
    <property type="entry name" value="BLR1266 PROTEIN"/>
    <property type="match status" value="1"/>
</dbReference>